<comment type="caution">
    <text evidence="1">The sequence shown here is derived from an EMBL/GenBank/DDBJ whole genome shotgun (WGS) entry which is preliminary data.</text>
</comment>
<proteinExistence type="predicted"/>
<dbReference type="AlphaFoldDB" id="A0AB74BTE6"/>
<gene>
    <name evidence="1" type="ORF">CA14_012508</name>
</gene>
<dbReference type="InterPro" id="IPR036291">
    <property type="entry name" value="NAD(P)-bd_dom_sf"/>
</dbReference>
<dbReference type="Proteomes" id="UP000275480">
    <property type="component" value="Unassembled WGS sequence"/>
</dbReference>
<evidence type="ECO:0000313" key="2">
    <source>
        <dbReference type="Proteomes" id="UP000275480"/>
    </source>
</evidence>
<sequence length="135" mass="15037">MSMDYVTSPRVPTPLTLSVPVWIDLENNFAAIPGDGEGAVAMIHTSDIGRFVAAVLDLSQWEKRYHLMGDSLSIDDMGAEFEKHYDRKESLLEHKCTLLPTAKERLPPGVNESWFMGMIAAVGVRVIDKEMELST</sequence>
<organism evidence="1 2">
    <name type="scientific">Aspergillus flavus</name>
    <dbReference type="NCBI Taxonomy" id="5059"/>
    <lineage>
        <taxon>Eukaryota</taxon>
        <taxon>Fungi</taxon>
        <taxon>Dikarya</taxon>
        <taxon>Ascomycota</taxon>
        <taxon>Pezizomycotina</taxon>
        <taxon>Eurotiomycetes</taxon>
        <taxon>Eurotiomycetidae</taxon>
        <taxon>Eurotiales</taxon>
        <taxon>Aspergillaceae</taxon>
        <taxon>Aspergillus</taxon>
        <taxon>Aspergillus subgen. Circumdati</taxon>
    </lineage>
</organism>
<dbReference type="SUPFAM" id="SSF51735">
    <property type="entry name" value="NAD(P)-binding Rossmann-fold domains"/>
    <property type="match status" value="1"/>
</dbReference>
<name>A0AB74BTE6_ASPFL</name>
<protein>
    <submittedName>
        <fullName evidence="1">Uncharacterized protein</fullName>
    </submittedName>
</protein>
<dbReference type="EMBL" id="QQZZ01000194">
    <property type="protein sequence ID" value="RMZ36181.1"/>
    <property type="molecule type" value="Genomic_DNA"/>
</dbReference>
<dbReference type="Gene3D" id="3.40.50.720">
    <property type="entry name" value="NAD(P)-binding Rossmann-like Domain"/>
    <property type="match status" value="1"/>
</dbReference>
<accession>A0AB74BTE6</accession>
<reference evidence="1 2" key="1">
    <citation type="submission" date="2018-07" db="EMBL/GenBank/DDBJ databases">
        <title>Identification of spontaneous genetic mutation associated with occurrence of a yellow conidial color mutant of Aspergillus flavus.</title>
        <authorList>
            <person name="Chang P.-K."/>
            <person name="Mack B.M."/>
            <person name="Scharfenstein L."/>
            <person name="Gilbert M.K."/>
        </authorList>
    </citation>
    <scope>NUCLEOTIDE SEQUENCE [LARGE SCALE GENOMIC DNA]</scope>
    <source>
        <strain evidence="1 2">CA14</strain>
    </source>
</reference>
<evidence type="ECO:0000313" key="1">
    <source>
        <dbReference type="EMBL" id="RMZ36181.1"/>
    </source>
</evidence>